<sequence>MAPSFDITPRGFLDPSRRHDLRVGFTTSANTGRDPIFPATCLQVSYKFGRSREIFGQVFTARDVVSDESDGGVYYIGVPSQNVPVARAASEEHLDVEVSLHAWKDQKYLNSWIIGEIQRWGTLSEEVRAGR</sequence>
<accession>A0A014PRQ5</accession>
<dbReference type="HOGENOM" id="CLU_2005495_0_0_1"/>
<comment type="caution">
    <text evidence="1">The sequence shown here is derived from an EMBL/GenBank/DDBJ whole genome shotgun (WGS) entry which is preliminary data.</text>
</comment>
<dbReference type="EMBL" id="JELW01000012">
    <property type="protein sequence ID" value="EXV00563.1"/>
    <property type="molecule type" value="Genomic_DNA"/>
</dbReference>
<dbReference type="OrthoDB" id="4955573at2759"/>
<name>A0A014PRQ5_9HYPO</name>
<gene>
    <name evidence="1" type="ORF">X797_006279</name>
</gene>
<evidence type="ECO:0000313" key="1">
    <source>
        <dbReference type="EMBL" id="EXV00563.1"/>
    </source>
</evidence>
<evidence type="ECO:0000313" key="2">
    <source>
        <dbReference type="Proteomes" id="UP000030151"/>
    </source>
</evidence>
<protein>
    <submittedName>
        <fullName evidence="1">Uncharacterized protein</fullName>
    </submittedName>
</protein>
<reference evidence="1 2" key="1">
    <citation type="submission" date="2014-02" db="EMBL/GenBank/DDBJ databases">
        <title>The genome sequence of the entomopathogenic fungus Metarhizium robertsii ARSEF 2575.</title>
        <authorList>
            <person name="Giuliano Garisto Donzelli B."/>
            <person name="Roe B.A."/>
            <person name="Macmil S.L."/>
            <person name="Krasnoff S.B."/>
            <person name="Gibson D.M."/>
        </authorList>
    </citation>
    <scope>NUCLEOTIDE SEQUENCE [LARGE SCALE GENOMIC DNA]</scope>
    <source>
        <strain evidence="1 2">ARSEF 2575</strain>
    </source>
</reference>
<dbReference type="Proteomes" id="UP000030151">
    <property type="component" value="Unassembled WGS sequence"/>
</dbReference>
<organism evidence="1 2">
    <name type="scientific">Metarhizium robertsii</name>
    <dbReference type="NCBI Taxonomy" id="568076"/>
    <lineage>
        <taxon>Eukaryota</taxon>
        <taxon>Fungi</taxon>
        <taxon>Dikarya</taxon>
        <taxon>Ascomycota</taxon>
        <taxon>Pezizomycotina</taxon>
        <taxon>Sordariomycetes</taxon>
        <taxon>Hypocreomycetidae</taxon>
        <taxon>Hypocreales</taxon>
        <taxon>Clavicipitaceae</taxon>
        <taxon>Metarhizium</taxon>
    </lineage>
</organism>
<dbReference type="AlphaFoldDB" id="A0A014PRQ5"/>
<proteinExistence type="predicted"/>